<dbReference type="InterPro" id="IPR008713">
    <property type="entry name" value="Phage_lambda_NinG"/>
</dbReference>
<evidence type="ECO:0000256" key="2">
    <source>
        <dbReference type="ARBA" id="ARBA00021638"/>
    </source>
</evidence>
<gene>
    <name evidence="3" type="ORF">UFOVP514_35</name>
</gene>
<proteinExistence type="inferred from homology"/>
<dbReference type="EMBL" id="LR796477">
    <property type="protein sequence ID" value="CAB4147559.1"/>
    <property type="molecule type" value="Genomic_DNA"/>
</dbReference>
<comment type="similarity">
    <text evidence="1">Belongs to the ninG family.</text>
</comment>
<evidence type="ECO:0000313" key="3">
    <source>
        <dbReference type="EMBL" id="CAB4147559.1"/>
    </source>
</evidence>
<evidence type="ECO:0000256" key="1">
    <source>
        <dbReference type="ARBA" id="ARBA00008471"/>
    </source>
</evidence>
<sequence length="171" mass="20306">MPRCKNCKDKFTSNIFLMKYCSKDECIKKFVESTKQKEWIVKKSKLKADLMTVQDYVKIAQTHFNNYIRKRDEGLNCISCDKPPLKKNAGHYYNANNHWNVRFDEDNVHLQCEHCNTHLSGNLINYRENLIKKIGIKKFTQLSLISNITAKYSINELKEITEYYKQKIKEL</sequence>
<dbReference type="Pfam" id="PF05766">
    <property type="entry name" value="NinG"/>
    <property type="match status" value="1"/>
</dbReference>
<protein>
    <recommendedName>
        <fullName evidence="2">Protein ninG</fullName>
    </recommendedName>
</protein>
<organism evidence="3">
    <name type="scientific">uncultured Caudovirales phage</name>
    <dbReference type="NCBI Taxonomy" id="2100421"/>
    <lineage>
        <taxon>Viruses</taxon>
        <taxon>Duplodnaviria</taxon>
        <taxon>Heunggongvirae</taxon>
        <taxon>Uroviricota</taxon>
        <taxon>Caudoviricetes</taxon>
        <taxon>Peduoviridae</taxon>
        <taxon>Maltschvirus</taxon>
        <taxon>Maltschvirus maltsch</taxon>
    </lineage>
</organism>
<name>A0A6J5MV89_9CAUD</name>
<reference evidence="3" key="1">
    <citation type="submission" date="2020-04" db="EMBL/GenBank/DDBJ databases">
        <authorList>
            <person name="Chiriac C."/>
            <person name="Salcher M."/>
            <person name="Ghai R."/>
            <person name="Kavagutti S V."/>
        </authorList>
    </citation>
    <scope>NUCLEOTIDE SEQUENCE</scope>
</reference>
<accession>A0A6J5MV89</accession>